<dbReference type="PRINTS" id="PR00625">
    <property type="entry name" value="JDOMAIN"/>
</dbReference>
<proteinExistence type="predicted"/>
<keyword evidence="2" id="KW-0346">Stress response</keyword>
<dbReference type="SMART" id="SM00271">
    <property type="entry name" value="DnaJ"/>
    <property type="match status" value="1"/>
</dbReference>
<evidence type="ECO:0000256" key="2">
    <source>
        <dbReference type="ARBA" id="ARBA00023016"/>
    </source>
</evidence>
<dbReference type="Proteomes" id="UP000036410">
    <property type="component" value="Chromosome"/>
</dbReference>
<keyword evidence="1" id="KW-0235">DNA replication</keyword>
<evidence type="ECO:0000256" key="1">
    <source>
        <dbReference type="ARBA" id="ARBA00022705"/>
    </source>
</evidence>
<evidence type="ECO:0000256" key="3">
    <source>
        <dbReference type="SAM" id="Phobius"/>
    </source>
</evidence>
<dbReference type="AlphaFoldDB" id="A0A806TDG5"/>
<accession>A0A806TDG5</accession>
<name>A0A806TDG5_PRIMG</name>
<evidence type="ECO:0000259" key="4">
    <source>
        <dbReference type="PROSITE" id="PS50076"/>
    </source>
</evidence>
<feature type="transmembrane region" description="Helical" evidence="3">
    <location>
        <begin position="341"/>
        <end position="370"/>
    </location>
</feature>
<dbReference type="SUPFAM" id="SSF46565">
    <property type="entry name" value="Chaperone J-domain"/>
    <property type="match status" value="1"/>
</dbReference>
<keyword evidence="3" id="KW-0472">Membrane</keyword>
<gene>
    <name evidence="5" type="ORF">AS52_01099</name>
</gene>
<keyword evidence="3" id="KW-0812">Transmembrane</keyword>
<dbReference type="Gene3D" id="1.10.287.110">
    <property type="entry name" value="DnaJ domain"/>
    <property type="match status" value="1"/>
</dbReference>
<dbReference type="EMBL" id="CP010586">
    <property type="protein sequence ID" value="AKP76064.1"/>
    <property type="molecule type" value="Genomic_DNA"/>
</dbReference>
<dbReference type="InterPro" id="IPR036869">
    <property type="entry name" value="J_dom_sf"/>
</dbReference>
<dbReference type="SUPFAM" id="SSF48452">
    <property type="entry name" value="TPR-like"/>
    <property type="match status" value="1"/>
</dbReference>
<dbReference type="GO" id="GO:0006260">
    <property type="term" value="P:DNA replication"/>
    <property type="evidence" value="ECO:0007669"/>
    <property type="project" value="UniProtKB-KW"/>
</dbReference>
<feature type="domain" description="J" evidence="4">
    <location>
        <begin position="8"/>
        <end position="67"/>
    </location>
</feature>
<evidence type="ECO:0000313" key="6">
    <source>
        <dbReference type="Proteomes" id="UP000036410"/>
    </source>
</evidence>
<dbReference type="Pfam" id="PF14559">
    <property type="entry name" value="TPR_19"/>
    <property type="match status" value="1"/>
</dbReference>
<organism evidence="5 6">
    <name type="scientific">Priestia megaterium Q3</name>
    <dbReference type="NCBI Taxonomy" id="1452722"/>
    <lineage>
        <taxon>Bacteria</taxon>
        <taxon>Bacillati</taxon>
        <taxon>Bacillota</taxon>
        <taxon>Bacilli</taxon>
        <taxon>Bacillales</taxon>
        <taxon>Bacillaceae</taxon>
        <taxon>Priestia</taxon>
    </lineage>
</organism>
<dbReference type="InterPro" id="IPR052763">
    <property type="entry name" value="DnaJ_C4"/>
</dbReference>
<evidence type="ECO:0000313" key="5">
    <source>
        <dbReference type="EMBL" id="AKP76064.1"/>
    </source>
</evidence>
<dbReference type="InterPro" id="IPR001623">
    <property type="entry name" value="DnaJ_domain"/>
</dbReference>
<dbReference type="PANTHER" id="PTHR44825:SF1">
    <property type="entry name" value="DNAJ HOMOLOG SUBFAMILY C MEMBER 4"/>
    <property type="match status" value="1"/>
</dbReference>
<dbReference type="Gene3D" id="1.25.40.10">
    <property type="entry name" value="Tetratricopeptide repeat domain"/>
    <property type="match status" value="1"/>
</dbReference>
<dbReference type="InterPro" id="IPR011990">
    <property type="entry name" value="TPR-like_helical_dom_sf"/>
</dbReference>
<protein>
    <submittedName>
        <fullName evidence="5">Chaperone protein DnaJ</fullName>
    </submittedName>
</protein>
<dbReference type="CDD" id="cd06257">
    <property type="entry name" value="DnaJ"/>
    <property type="match status" value="1"/>
</dbReference>
<dbReference type="Pfam" id="PF00226">
    <property type="entry name" value="DnaJ"/>
    <property type="match status" value="1"/>
</dbReference>
<keyword evidence="3" id="KW-1133">Transmembrane helix</keyword>
<dbReference type="InterPro" id="IPR019734">
    <property type="entry name" value="TPR_rpt"/>
</dbReference>
<dbReference type="PROSITE" id="PS50076">
    <property type="entry name" value="DNAJ_2"/>
    <property type="match status" value="1"/>
</dbReference>
<dbReference type="Pfam" id="PF13181">
    <property type="entry name" value="TPR_8"/>
    <property type="match status" value="1"/>
</dbReference>
<dbReference type="SMART" id="SM00028">
    <property type="entry name" value="TPR"/>
    <property type="match status" value="3"/>
</dbReference>
<sequence>MQTISADNYYELLGVDNNASSHEIKRAYFLKIREFPNEKFPVEFQKLSKAYKILSDSSTREKYDSDLEDNGSYDELLSGAVKHMNEGRYHTGLQILEEMLLVYPDNLLVQQNIAICYSSLDRLEEAKKILFRLETNSPDNELTLQLQGEVYERLSMYHQAKSTYEKLIKINSQEINYYIALSTACFHLNDYRQAMKVLESKLQQRRETIYDFPLLEQLYFITMVAEEHSYHIEVTNRIKKLYTNNGEKTQLLNMLMGLCESLEDEHQAFKELIYIIRDINKNEDKEVNEWVEDAQSHIKRDLIYYGDSVPAFSTNTNNSTATSRVETSTESDIESSKRGSVIISIILGIVASFILSPFGGIIVGFVWYFFADALKPILAGLGCLGFVIIVIGIFILSNL</sequence>
<feature type="transmembrane region" description="Helical" evidence="3">
    <location>
        <begin position="376"/>
        <end position="396"/>
    </location>
</feature>
<dbReference type="PANTHER" id="PTHR44825">
    <property type="match status" value="1"/>
</dbReference>
<dbReference type="RefSeq" id="WP_049163231.1">
    <property type="nucleotide sequence ID" value="NZ_CP010586.1"/>
</dbReference>
<reference evidence="5 6" key="1">
    <citation type="submission" date="2015-01" db="EMBL/GenBank/DDBJ databases">
        <title>Genome sequence of bacillus megaterium Q3.</title>
        <authorList>
            <person name="Wang Y."/>
            <person name="Luo K."/>
            <person name="Bai L."/>
            <person name="Luo F."/>
        </authorList>
    </citation>
    <scope>NUCLEOTIDE SEQUENCE [LARGE SCALE GENOMIC DNA]</scope>
    <source>
        <strain evidence="5 6">Q3</strain>
    </source>
</reference>